<evidence type="ECO:0000313" key="1">
    <source>
        <dbReference type="EMBL" id="KAK9675896.1"/>
    </source>
</evidence>
<reference evidence="1" key="1">
    <citation type="submission" date="2024-03" db="EMBL/GenBank/DDBJ databases">
        <title>WGS assembly of Saponaria officinalis var. Norfolk2.</title>
        <authorList>
            <person name="Jenkins J."/>
            <person name="Shu S."/>
            <person name="Grimwood J."/>
            <person name="Barry K."/>
            <person name="Goodstein D."/>
            <person name="Schmutz J."/>
            <person name="Leebens-Mack J."/>
            <person name="Osbourn A."/>
        </authorList>
    </citation>
    <scope>NUCLEOTIDE SEQUENCE [LARGE SCALE GENOMIC DNA]</scope>
    <source>
        <strain evidence="1">JIC</strain>
    </source>
</reference>
<evidence type="ECO:0000313" key="2">
    <source>
        <dbReference type="Proteomes" id="UP001443914"/>
    </source>
</evidence>
<organism evidence="1 2">
    <name type="scientific">Saponaria officinalis</name>
    <name type="common">Common soapwort</name>
    <name type="synonym">Lychnis saponaria</name>
    <dbReference type="NCBI Taxonomy" id="3572"/>
    <lineage>
        <taxon>Eukaryota</taxon>
        <taxon>Viridiplantae</taxon>
        <taxon>Streptophyta</taxon>
        <taxon>Embryophyta</taxon>
        <taxon>Tracheophyta</taxon>
        <taxon>Spermatophyta</taxon>
        <taxon>Magnoliopsida</taxon>
        <taxon>eudicotyledons</taxon>
        <taxon>Gunneridae</taxon>
        <taxon>Pentapetalae</taxon>
        <taxon>Caryophyllales</taxon>
        <taxon>Caryophyllaceae</taxon>
        <taxon>Caryophylleae</taxon>
        <taxon>Saponaria</taxon>
    </lineage>
</organism>
<dbReference type="EMBL" id="JBDFQZ010000011">
    <property type="protein sequence ID" value="KAK9675896.1"/>
    <property type="molecule type" value="Genomic_DNA"/>
</dbReference>
<dbReference type="SUPFAM" id="SSF56219">
    <property type="entry name" value="DNase I-like"/>
    <property type="match status" value="1"/>
</dbReference>
<name>A0AAW1HGM6_SAPOF</name>
<dbReference type="PANTHER" id="PTHR33710:SF71">
    <property type="entry name" value="ENDONUCLEASE_EXONUCLEASE_PHOSPHATASE DOMAIN-CONTAINING PROTEIN"/>
    <property type="match status" value="1"/>
</dbReference>
<dbReference type="AlphaFoldDB" id="A0AAW1HGM6"/>
<gene>
    <name evidence="1" type="ORF">RND81_11G039500</name>
</gene>
<proteinExistence type="predicted"/>
<keyword evidence="2" id="KW-1185">Reference proteome</keyword>
<accession>A0AAW1HGM6</accession>
<protein>
    <submittedName>
        <fullName evidence="1">Uncharacterized protein</fullName>
    </submittedName>
</protein>
<dbReference type="PANTHER" id="PTHR33710">
    <property type="entry name" value="BNAC02G09200D PROTEIN"/>
    <property type="match status" value="1"/>
</dbReference>
<dbReference type="Proteomes" id="UP001443914">
    <property type="component" value="Unassembled WGS sequence"/>
</dbReference>
<dbReference type="InterPro" id="IPR036691">
    <property type="entry name" value="Endo/exonu/phosph_ase_sf"/>
</dbReference>
<sequence length="384" mass="43283">MLETHAQYIHCHVLHHGSGASFDATFIYASNDAVCREDLWSSLVRLSGSVQRWVVLGDFNVVRDVQERINESAPALADILAFNACLLRCGLEDLKANFLPSGISDHSPCLVSIFEDVRRPPRFQFLHCWVDHPDYKNVVQSAWSIPTSGTVMFRFFAKLRNVKTTLIRLHKSNFSSILQRIAQAKHDLDACQVSLQHSPSDAFLQQQEQHLQARYVQLRGVEMSILRQRDKFSTIVYNDSNTSVFHARIRERRHSQIIGEIVDHNGNVQTGLDKVADSFVAYYTSILGSSSHVEGLDHTFIAQDGRLEPDTWPGLTAPVTELEILTALRSIDIMKSPGPDGFSSAFFIQSWSIVGRDLCDCVTDFFCYWAFGKTGQFHVGYIGS</sequence>
<comment type="caution">
    <text evidence="1">The sequence shown here is derived from an EMBL/GenBank/DDBJ whole genome shotgun (WGS) entry which is preliminary data.</text>
</comment>